<evidence type="ECO:0000256" key="3">
    <source>
        <dbReference type="SAM" id="MobiDB-lite"/>
    </source>
</evidence>
<keyword evidence="1 2" id="KW-0694">RNA-binding</keyword>
<dbReference type="GO" id="GO:0005737">
    <property type="term" value="C:cytoplasm"/>
    <property type="evidence" value="ECO:0007669"/>
    <property type="project" value="TreeGrafter"/>
</dbReference>
<dbReference type="InterPro" id="IPR000504">
    <property type="entry name" value="RRM_dom"/>
</dbReference>
<dbReference type="PANTHER" id="PTHR23003:SF3">
    <property type="entry name" value="FI21236P1-RELATED"/>
    <property type="match status" value="1"/>
</dbReference>
<feature type="domain" description="RRM" evidence="4">
    <location>
        <begin position="383"/>
        <end position="453"/>
    </location>
</feature>
<evidence type="ECO:0000256" key="2">
    <source>
        <dbReference type="PROSITE-ProRule" id="PRU00176"/>
    </source>
</evidence>
<dbReference type="PANTHER" id="PTHR23003">
    <property type="entry name" value="RNA RECOGNITION MOTIF RRM DOMAIN CONTAINING PROTEIN"/>
    <property type="match status" value="1"/>
</dbReference>
<dbReference type="WBParaSite" id="EVEC_0000183701-mRNA-1">
    <property type="protein sequence ID" value="EVEC_0000183701-mRNA-1"/>
    <property type="gene ID" value="EVEC_0000183701"/>
</dbReference>
<name>A0A158Q9E6_ENTVE</name>
<dbReference type="STRING" id="51028.A0A158Q9E6"/>
<evidence type="ECO:0000313" key="6">
    <source>
        <dbReference type="Proteomes" id="UP000274131"/>
    </source>
</evidence>
<dbReference type="InterPro" id="IPR012677">
    <property type="entry name" value="Nucleotide-bd_a/b_plait_sf"/>
</dbReference>
<feature type="region of interest" description="Disordered" evidence="3">
    <location>
        <begin position="1"/>
        <end position="64"/>
    </location>
</feature>
<dbReference type="Pfam" id="PF00076">
    <property type="entry name" value="RRM_1"/>
    <property type="match status" value="3"/>
</dbReference>
<dbReference type="InterPro" id="IPR035979">
    <property type="entry name" value="RBD_domain_sf"/>
</dbReference>
<dbReference type="EMBL" id="UXUI01007225">
    <property type="protein sequence ID" value="VDD86402.1"/>
    <property type="molecule type" value="Genomic_DNA"/>
</dbReference>
<dbReference type="Proteomes" id="UP000274131">
    <property type="component" value="Unassembled WGS sequence"/>
</dbReference>
<evidence type="ECO:0000313" key="5">
    <source>
        <dbReference type="EMBL" id="VDD86402.1"/>
    </source>
</evidence>
<reference evidence="5 6" key="2">
    <citation type="submission" date="2018-10" db="EMBL/GenBank/DDBJ databases">
        <authorList>
            <consortium name="Pathogen Informatics"/>
        </authorList>
    </citation>
    <scope>NUCLEOTIDE SEQUENCE [LARGE SCALE GENOMIC DNA]</scope>
</reference>
<keyword evidence="6" id="KW-1185">Reference proteome</keyword>
<dbReference type="SMART" id="SM00360">
    <property type="entry name" value="RRM"/>
    <property type="match status" value="3"/>
</dbReference>
<gene>
    <name evidence="5" type="ORF">EVEC_LOCUS1545</name>
</gene>
<sequence>MSGRWRTKSEASEERWKGKEEEDPRWSRRDEDRPSRSGPPRRMTSRERSPRRRSSRDRDGGRRNYRNEGMVYISNIPYDVRWMELKDLVREKAGEVIFVEILEDRNGKSKGAAVVEFREEKSVHRCIENLHRFAMKDRFLSVKEIRDPVAFFRKVKDDTGIDFLNGLHGAPQPENRNREEFETYGLSPAFLRQLKIDGPLTNRVFVSNLPYNVQSGRIYDIFSLAGKVTWVDLQLDKEGRSKGMAVVQYTHPIESVQAISMLHNQRLFDRVINVRIDRFEPDEKREGELPPGLRGVGMGLGANGAPLGDVSSIISTLGNIGGSAPHSLLDQVYTNPAQGYPSPLPFTSSTSYAAVGVGSSFPGGGTYNSPSLAGSGNSYSSPRSILIKNLPLDYTWQIVRDRVQQFGVVDLTEMIAPGCAKVTFHLAADAEKARKTLQNTTVEGRMIGVEFLA</sequence>
<protein>
    <submittedName>
        <fullName evidence="7">Myelin expression factor 2</fullName>
    </submittedName>
</protein>
<feature type="compositionally biased region" description="Basic and acidic residues" evidence="3">
    <location>
        <begin position="7"/>
        <end position="35"/>
    </location>
</feature>
<dbReference type="OrthoDB" id="610462at2759"/>
<dbReference type="CDD" id="cd00590">
    <property type="entry name" value="RRM_SF"/>
    <property type="match status" value="1"/>
</dbReference>
<accession>A0A158Q9E6</accession>
<evidence type="ECO:0000313" key="7">
    <source>
        <dbReference type="WBParaSite" id="EVEC_0000183701-mRNA-1"/>
    </source>
</evidence>
<feature type="domain" description="RRM" evidence="4">
    <location>
        <begin position="202"/>
        <end position="279"/>
    </location>
</feature>
<dbReference type="GO" id="GO:0003729">
    <property type="term" value="F:mRNA binding"/>
    <property type="evidence" value="ECO:0007669"/>
    <property type="project" value="TreeGrafter"/>
</dbReference>
<dbReference type="GO" id="GO:1990904">
    <property type="term" value="C:ribonucleoprotein complex"/>
    <property type="evidence" value="ECO:0007669"/>
    <property type="project" value="TreeGrafter"/>
</dbReference>
<evidence type="ECO:0000256" key="1">
    <source>
        <dbReference type="ARBA" id="ARBA00022884"/>
    </source>
</evidence>
<dbReference type="SUPFAM" id="SSF54928">
    <property type="entry name" value="RNA-binding domain, RBD"/>
    <property type="match status" value="2"/>
</dbReference>
<evidence type="ECO:0000259" key="4">
    <source>
        <dbReference type="PROSITE" id="PS50102"/>
    </source>
</evidence>
<dbReference type="PROSITE" id="PS50102">
    <property type="entry name" value="RRM"/>
    <property type="match status" value="3"/>
</dbReference>
<dbReference type="Gene3D" id="3.30.70.330">
    <property type="match status" value="3"/>
</dbReference>
<proteinExistence type="predicted"/>
<dbReference type="InterPro" id="IPR050374">
    <property type="entry name" value="RRT5_SRSF_SR"/>
</dbReference>
<feature type="domain" description="RRM" evidence="4">
    <location>
        <begin position="69"/>
        <end position="147"/>
    </location>
</feature>
<organism evidence="7">
    <name type="scientific">Enterobius vermicularis</name>
    <name type="common">Human pinworm</name>
    <dbReference type="NCBI Taxonomy" id="51028"/>
    <lineage>
        <taxon>Eukaryota</taxon>
        <taxon>Metazoa</taxon>
        <taxon>Ecdysozoa</taxon>
        <taxon>Nematoda</taxon>
        <taxon>Chromadorea</taxon>
        <taxon>Rhabditida</taxon>
        <taxon>Spirurina</taxon>
        <taxon>Oxyuridomorpha</taxon>
        <taxon>Oxyuroidea</taxon>
        <taxon>Oxyuridae</taxon>
        <taxon>Enterobius</taxon>
    </lineage>
</organism>
<dbReference type="AlphaFoldDB" id="A0A158Q9E6"/>
<dbReference type="GO" id="GO:0005634">
    <property type="term" value="C:nucleus"/>
    <property type="evidence" value="ECO:0007669"/>
    <property type="project" value="TreeGrafter"/>
</dbReference>
<reference evidence="7" key="1">
    <citation type="submission" date="2016-04" db="UniProtKB">
        <authorList>
            <consortium name="WormBaseParasite"/>
        </authorList>
    </citation>
    <scope>IDENTIFICATION</scope>
</reference>